<organism evidence="2 3">
    <name type="scientific">Sphaerochaeta pleomorpha (strain ATCC BAA-1885 / DSM 22778 / Grapes)</name>
    <dbReference type="NCBI Taxonomy" id="158190"/>
    <lineage>
        <taxon>Bacteria</taxon>
        <taxon>Pseudomonadati</taxon>
        <taxon>Spirochaetota</taxon>
        <taxon>Spirochaetia</taxon>
        <taxon>Spirochaetales</taxon>
        <taxon>Sphaerochaetaceae</taxon>
        <taxon>Sphaerochaeta</taxon>
    </lineage>
</organism>
<evidence type="ECO:0000313" key="3">
    <source>
        <dbReference type="Proteomes" id="UP000005632"/>
    </source>
</evidence>
<protein>
    <submittedName>
        <fullName evidence="2">ADP-ribose pyrophosphatase</fullName>
    </submittedName>
</protein>
<dbReference type="Gene3D" id="3.90.79.10">
    <property type="entry name" value="Nucleoside Triphosphate Pyrophosphohydrolase"/>
    <property type="match status" value="1"/>
</dbReference>
<accession>G8QSX4</accession>
<evidence type="ECO:0000259" key="1">
    <source>
        <dbReference type="PROSITE" id="PS51462"/>
    </source>
</evidence>
<reference evidence="2 3" key="1">
    <citation type="submission" date="2011-11" db="EMBL/GenBank/DDBJ databases">
        <title>Complete sequence of Spirochaeta sp. grapes.</title>
        <authorList>
            <consortium name="US DOE Joint Genome Institute"/>
            <person name="Lucas S."/>
            <person name="Han J."/>
            <person name="Lapidus A."/>
            <person name="Cheng J.-F."/>
            <person name="Goodwin L."/>
            <person name="Pitluck S."/>
            <person name="Peters L."/>
            <person name="Ovchinnikova G."/>
            <person name="Munk A.C."/>
            <person name="Detter J.C."/>
            <person name="Han C."/>
            <person name="Tapia R."/>
            <person name="Land M."/>
            <person name="Hauser L."/>
            <person name="Kyrpides N."/>
            <person name="Ivanova N."/>
            <person name="Pagani I."/>
            <person name="Ritalahtilisa K."/>
            <person name="Loeffler F."/>
            <person name="Woyke T."/>
        </authorList>
    </citation>
    <scope>NUCLEOTIDE SEQUENCE [LARGE SCALE GENOMIC DNA]</scope>
    <source>
        <strain evidence="3">ATCC BAA-1885 / DSM 22778 / Grapes</strain>
    </source>
</reference>
<dbReference type="AlphaFoldDB" id="G8QSX4"/>
<dbReference type="OrthoDB" id="9800077at2"/>
<dbReference type="PROSITE" id="PS51462">
    <property type="entry name" value="NUDIX"/>
    <property type="match status" value="1"/>
</dbReference>
<dbReference type="EMBL" id="CP003155">
    <property type="protein sequence ID" value="AEV30156.1"/>
    <property type="molecule type" value="Genomic_DNA"/>
</dbReference>
<dbReference type="CDD" id="cd02883">
    <property type="entry name" value="NUDIX_Hydrolase"/>
    <property type="match status" value="1"/>
</dbReference>
<dbReference type="RefSeq" id="WP_014270997.1">
    <property type="nucleotide sequence ID" value="NC_016633.1"/>
</dbReference>
<sequence>MKIPYHGAGVLLWAKDEDDKMVILLGKRSINPEKGKWSIPGGGWDLRKDSFDDKGHPNYLKTAIKETNEELHFLIEDVTSIVPIWRIHIPAFHFAVYSFQLPSQRIFHHNYEFFETKWFPAEALPPSCVMFVESQVAAAMRKKSK</sequence>
<dbReference type="SUPFAM" id="SSF55811">
    <property type="entry name" value="Nudix"/>
    <property type="match status" value="1"/>
</dbReference>
<dbReference type="Pfam" id="PF00293">
    <property type="entry name" value="NUDIX"/>
    <property type="match status" value="1"/>
</dbReference>
<gene>
    <name evidence="2" type="ordered locus">SpiGrapes_2384</name>
</gene>
<dbReference type="eggNOG" id="COG1051">
    <property type="taxonomic scope" value="Bacteria"/>
</dbReference>
<feature type="domain" description="Nudix hydrolase" evidence="1">
    <location>
        <begin position="3"/>
        <end position="144"/>
    </location>
</feature>
<name>G8QSX4_SPHPG</name>
<dbReference type="InterPro" id="IPR015797">
    <property type="entry name" value="NUDIX_hydrolase-like_dom_sf"/>
</dbReference>
<dbReference type="HOGENOM" id="CLU_1785653_0_0_12"/>
<proteinExistence type="predicted"/>
<dbReference type="STRING" id="158190.SpiGrapes_2384"/>
<dbReference type="InterPro" id="IPR000086">
    <property type="entry name" value="NUDIX_hydrolase_dom"/>
</dbReference>
<keyword evidence="3" id="KW-1185">Reference proteome</keyword>
<dbReference type="KEGG" id="sgp:SpiGrapes_2384"/>
<dbReference type="Proteomes" id="UP000005632">
    <property type="component" value="Chromosome"/>
</dbReference>
<evidence type="ECO:0000313" key="2">
    <source>
        <dbReference type="EMBL" id="AEV30156.1"/>
    </source>
</evidence>